<dbReference type="Proteomes" id="UP001623348">
    <property type="component" value="Unassembled WGS sequence"/>
</dbReference>
<evidence type="ECO:0000313" key="2">
    <source>
        <dbReference type="Proteomes" id="UP001623348"/>
    </source>
</evidence>
<comment type="caution">
    <text evidence="1">The sequence shown here is derived from an EMBL/GenBank/DDBJ whole genome shotgun (WGS) entry which is preliminary data.</text>
</comment>
<keyword evidence="2" id="KW-1185">Reference proteome</keyword>
<organism evidence="1 2">
    <name type="scientific">Grus japonensis</name>
    <name type="common">Japanese crane</name>
    <name type="synonym">Red-crowned crane</name>
    <dbReference type="NCBI Taxonomy" id="30415"/>
    <lineage>
        <taxon>Eukaryota</taxon>
        <taxon>Metazoa</taxon>
        <taxon>Chordata</taxon>
        <taxon>Craniata</taxon>
        <taxon>Vertebrata</taxon>
        <taxon>Euteleostomi</taxon>
        <taxon>Archelosauria</taxon>
        <taxon>Archosauria</taxon>
        <taxon>Dinosauria</taxon>
        <taxon>Saurischia</taxon>
        <taxon>Theropoda</taxon>
        <taxon>Coelurosauria</taxon>
        <taxon>Aves</taxon>
        <taxon>Neognathae</taxon>
        <taxon>Neoaves</taxon>
        <taxon>Gruiformes</taxon>
        <taxon>Gruidae</taxon>
        <taxon>Grus</taxon>
    </lineage>
</organism>
<gene>
    <name evidence="1" type="ORF">GRJ2_000355100</name>
</gene>
<evidence type="ECO:0000313" key="1">
    <source>
        <dbReference type="EMBL" id="GAB0178898.1"/>
    </source>
</evidence>
<protein>
    <submittedName>
        <fullName evidence="1">Mitochondrial enolase superfamily member 1</fullName>
    </submittedName>
</protein>
<proteinExistence type="predicted"/>
<dbReference type="PANTHER" id="PTHR33332">
    <property type="entry name" value="REVERSE TRANSCRIPTASE DOMAIN-CONTAINING PROTEIN"/>
    <property type="match status" value="1"/>
</dbReference>
<reference evidence="1 2" key="1">
    <citation type="submission" date="2024-06" db="EMBL/GenBank/DDBJ databases">
        <title>The draft genome of Grus japonensis, version 3.</title>
        <authorList>
            <person name="Nabeshima K."/>
            <person name="Suzuki S."/>
            <person name="Onuma M."/>
        </authorList>
    </citation>
    <scope>NUCLEOTIDE SEQUENCE [LARGE SCALE GENOMIC DNA]</scope>
    <source>
        <strain evidence="1 2">451A</strain>
    </source>
</reference>
<dbReference type="EMBL" id="BAAFJT010000001">
    <property type="protein sequence ID" value="GAB0178898.1"/>
    <property type="molecule type" value="Genomic_DNA"/>
</dbReference>
<sequence>MVQRVVTSGTKSCWRPVTSGVPPQPILRPILFNIVINDLDDEAACTLSKFEDDTELGGVADTPEGRAAIQRDTDSLEKWSDRNVKKFNKGKRKLLNRGGITPAPVQAGS</sequence>
<name>A0ABC9W1H9_GRUJA</name>
<accession>A0ABC9W1H9</accession>
<dbReference type="AlphaFoldDB" id="A0ABC9W1H9"/>